<dbReference type="EMBL" id="JAUIRO010000006">
    <property type="protein sequence ID" value="KAK0709480.1"/>
    <property type="molecule type" value="Genomic_DNA"/>
</dbReference>
<feature type="compositionally biased region" description="Basic residues" evidence="1">
    <location>
        <begin position="87"/>
        <end position="105"/>
    </location>
</feature>
<proteinExistence type="predicted"/>
<sequence>MDKSIEKGVVSIPLLNILKGIDTCRHLCSKAKVRLEGRARLSLPLLNHPMQKNTSERQATQKAGRRRQCCLRRTSRISTRATGRCSNSRRTRRRWRRRRRSQARHGARDVAGDVGIDPDRTWARGSARVLGVYGQDGTERRRQVGHNVDGGGEPRAAALSLSLERDVGGFTLPAVEPTPASSFFVGFPVPARLSFSVTKR</sequence>
<protein>
    <submittedName>
        <fullName evidence="2">Uncharacterized protein</fullName>
    </submittedName>
</protein>
<dbReference type="RefSeq" id="XP_060292784.1">
    <property type="nucleotide sequence ID" value="XM_060442560.1"/>
</dbReference>
<feature type="region of interest" description="Disordered" evidence="1">
    <location>
        <begin position="51"/>
        <end position="112"/>
    </location>
</feature>
<evidence type="ECO:0000256" key="1">
    <source>
        <dbReference type="SAM" id="MobiDB-lite"/>
    </source>
</evidence>
<name>A0AA40A577_9PEZI</name>
<keyword evidence="3" id="KW-1185">Reference proteome</keyword>
<dbReference type="Proteomes" id="UP001172101">
    <property type="component" value="Unassembled WGS sequence"/>
</dbReference>
<dbReference type="AlphaFoldDB" id="A0AA40A577"/>
<comment type="caution">
    <text evidence="2">The sequence shown here is derived from an EMBL/GenBank/DDBJ whole genome shotgun (WGS) entry which is preliminary data.</text>
</comment>
<dbReference type="GeneID" id="85325830"/>
<feature type="compositionally biased region" description="Polar residues" evidence="1">
    <location>
        <begin position="51"/>
        <end position="61"/>
    </location>
</feature>
<reference evidence="2" key="1">
    <citation type="submission" date="2023-06" db="EMBL/GenBank/DDBJ databases">
        <title>Genome-scale phylogeny and comparative genomics of the fungal order Sordariales.</title>
        <authorList>
            <consortium name="Lawrence Berkeley National Laboratory"/>
            <person name="Hensen N."/>
            <person name="Bonometti L."/>
            <person name="Westerberg I."/>
            <person name="Brannstrom I.O."/>
            <person name="Guillou S."/>
            <person name="Cros-Aarteil S."/>
            <person name="Calhoun S."/>
            <person name="Haridas S."/>
            <person name="Kuo A."/>
            <person name="Mondo S."/>
            <person name="Pangilinan J."/>
            <person name="Riley R."/>
            <person name="LaButti K."/>
            <person name="Andreopoulos B."/>
            <person name="Lipzen A."/>
            <person name="Chen C."/>
            <person name="Yanf M."/>
            <person name="Daum C."/>
            <person name="Ng V."/>
            <person name="Clum A."/>
            <person name="Steindorff A."/>
            <person name="Ohm R."/>
            <person name="Martin F."/>
            <person name="Silar P."/>
            <person name="Natvig D."/>
            <person name="Lalanne C."/>
            <person name="Gautier V."/>
            <person name="Ament-velasquez S.L."/>
            <person name="Kruys A."/>
            <person name="Hutchinson M.I."/>
            <person name="Powell A.J."/>
            <person name="Barry K."/>
            <person name="Miller A.N."/>
            <person name="Grigoriev I.V."/>
            <person name="Debuchy R."/>
            <person name="Gladieux P."/>
            <person name="Thoren M.H."/>
            <person name="Johannesson H."/>
        </authorList>
    </citation>
    <scope>NUCLEOTIDE SEQUENCE</scope>
    <source>
        <strain evidence="2">SMH2392-1A</strain>
    </source>
</reference>
<evidence type="ECO:0000313" key="3">
    <source>
        <dbReference type="Proteomes" id="UP001172101"/>
    </source>
</evidence>
<accession>A0AA40A577</accession>
<gene>
    <name evidence="2" type="ORF">B0T26DRAFT_721693</name>
</gene>
<evidence type="ECO:0000313" key="2">
    <source>
        <dbReference type="EMBL" id="KAK0709480.1"/>
    </source>
</evidence>
<organism evidence="2 3">
    <name type="scientific">Lasiosphaeria miniovina</name>
    <dbReference type="NCBI Taxonomy" id="1954250"/>
    <lineage>
        <taxon>Eukaryota</taxon>
        <taxon>Fungi</taxon>
        <taxon>Dikarya</taxon>
        <taxon>Ascomycota</taxon>
        <taxon>Pezizomycotina</taxon>
        <taxon>Sordariomycetes</taxon>
        <taxon>Sordariomycetidae</taxon>
        <taxon>Sordariales</taxon>
        <taxon>Lasiosphaeriaceae</taxon>
        <taxon>Lasiosphaeria</taxon>
    </lineage>
</organism>
<feature type="compositionally biased region" description="Basic residues" evidence="1">
    <location>
        <begin position="63"/>
        <end position="75"/>
    </location>
</feature>